<evidence type="ECO:0000313" key="2">
    <source>
        <dbReference type="Proteomes" id="UP001434883"/>
    </source>
</evidence>
<evidence type="ECO:0008006" key="3">
    <source>
        <dbReference type="Google" id="ProtNLM"/>
    </source>
</evidence>
<feature type="non-terminal residue" evidence="1">
    <location>
        <position position="150"/>
    </location>
</feature>
<comment type="caution">
    <text evidence="1">The sequence shown here is derived from an EMBL/GenBank/DDBJ whole genome shotgun (WGS) entry which is preliminary data.</text>
</comment>
<accession>A0ABV0S3P1</accession>
<protein>
    <recommendedName>
        <fullName evidence="3">Secreted protein</fullName>
    </recommendedName>
</protein>
<dbReference type="EMBL" id="JAHRIN010067334">
    <property type="protein sequence ID" value="MEQ2214328.1"/>
    <property type="molecule type" value="Genomic_DNA"/>
</dbReference>
<evidence type="ECO:0000313" key="1">
    <source>
        <dbReference type="EMBL" id="MEQ2214328.1"/>
    </source>
</evidence>
<sequence>MNRFPFFYLSATKPSLHHPKALVIVGKHHGGRYQKHFCCLKSCNKRLRKSVASSLVLVLLLLLMSSQGKMSCCVHSMVISCTWTRTSLPKKPTADKRVLLRCQDNATASIVKSYGHCVVNFSAGLRRPTYRDTLRHKDTQRRQRTMTELD</sequence>
<proteinExistence type="predicted"/>
<reference evidence="1 2" key="1">
    <citation type="submission" date="2021-06" db="EMBL/GenBank/DDBJ databases">
        <authorList>
            <person name="Palmer J.M."/>
        </authorList>
    </citation>
    <scope>NUCLEOTIDE SEQUENCE [LARGE SCALE GENOMIC DNA]</scope>
    <source>
        <strain evidence="1 2">XC_2019</strain>
        <tissue evidence="1">Muscle</tissue>
    </source>
</reference>
<dbReference type="Proteomes" id="UP001434883">
    <property type="component" value="Unassembled WGS sequence"/>
</dbReference>
<gene>
    <name evidence="1" type="ORF">XENOCAPTIV_001642</name>
</gene>
<organism evidence="1 2">
    <name type="scientific">Xenoophorus captivus</name>
    <dbReference type="NCBI Taxonomy" id="1517983"/>
    <lineage>
        <taxon>Eukaryota</taxon>
        <taxon>Metazoa</taxon>
        <taxon>Chordata</taxon>
        <taxon>Craniata</taxon>
        <taxon>Vertebrata</taxon>
        <taxon>Euteleostomi</taxon>
        <taxon>Actinopterygii</taxon>
        <taxon>Neopterygii</taxon>
        <taxon>Teleostei</taxon>
        <taxon>Neoteleostei</taxon>
        <taxon>Acanthomorphata</taxon>
        <taxon>Ovalentaria</taxon>
        <taxon>Atherinomorphae</taxon>
        <taxon>Cyprinodontiformes</taxon>
        <taxon>Goodeidae</taxon>
        <taxon>Xenoophorus</taxon>
    </lineage>
</organism>
<keyword evidence="2" id="KW-1185">Reference proteome</keyword>
<name>A0ABV0S3P1_9TELE</name>